<feature type="compositionally biased region" description="Polar residues" evidence="1">
    <location>
        <begin position="52"/>
        <end position="68"/>
    </location>
</feature>
<feature type="compositionally biased region" description="Low complexity" evidence="1">
    <location>
        <begin position="159"/>
        <end position="177"/>
    </location>
</feature>
<organism evidence="2 3">
    <name type="scientific">Chlamydomonas incerta</name>
    <dbReference type="NCBI Taxonomy" id="51695"/>
    <lineage>
        <taxon>Eukaryota</taxon>
        <taxon>Viridiplantae</taxon>
        <taxon>Chlorophyta</taxon>
        <taxon>core chlorophytes</taxon>
        <taxon>Chlorophyceae</taxon>
        <taxon>CS clade</taxon>
        <taxon>Chlamydomonadales</taxon>
        <taxon>Chlamydomonadaceae</taxon>
        <taxon>Chlamydomonas</taxon>
    </lineage>
</organism>
<feature type="region of interest" description="Disordered" evidence="1">
    <location>
        <begin position="1"/>
        <end position="90"/>
    </location>
</feature>
<protein>
    <submittedName>
        <fullName evidence="2">Uncharacterized protein</fullName>
    </submittedName>
</protein>
<dbReference type="Proteomes" id="UP000650467">
    <property type="component" value="Unassembled WGS sequence"/>
</dbReference>
<accession>A0A835STA9</accession>
<name>A0A835STA9_CHLIN</name>
<dbReference type="OrthoDB" id="540501at2759"/>
<feature type="compositionally biased region" description="Basic and acidic residues" evidence="1">
    <location>
        <begin position="148"/>
        <end position="158"/>
    </location>
</feature>
<gene>
    <name evidence="2" type="ORF">HXX76_011056</name>
</gene>
<dbReference type="EMBL" id="JAEHOC010000031">
    <property type="protein sequence ID" value="KAG2429288.1"/>
    <property type="molecule type" value="Genomic_DNA"/>
</dbReference>
<evidence type="ECO:0000313" key="2">
    <source>
        <dbReference type="EMBL" id="KAG2429288.1"/>
    </source>
</evidence>
<dbReference type="AlphaFoldDB" id="A0A835STA9"/>
<reference evidence="2" key="1">
    <citation type="journal article" date="2020" name="bioRxiv">
        <title>Comparative genomics of Chlamydomonas.</title>
        <authorList>
            <person name="Craig R.J."/>
            <person name="Hasan A.R."/>
            <person name="Ness R.W."/>
            <person name="Keightley P.D."/>
        </authorList>
    </citation>
    <scope>NUCLEOTIDE SEQUENCE</scope>
    <source>
        <strain evidence="2">SAG 7.73</strain>
    </source>
</reference>
<feature type="region of interest" description="Disordered" evidence="1">
    <location>
        <begin position="148"/>
        <end position="202"/>
    </location>
</feature>
<keyword evidence="3" id="KW-1185">Reference proteome</keyword>
<feature type="compositionally biased region" description="Gly residues" evidence="1">
    <location>
        <begin position="181"/>
        <end position="202"/>
    </location>
</feature>
<comment type="caution">
    <text evidence="2">The sequence shown here is derived from an EMBL/GenBank/DDBJ whole genome shotgun (WGS) entry which is preliminary data.</text>
</comment>
<sequence>MSAGALYQLAPERLRASSRRSAAATTFRRDRLRLLRCSAAAQPSEPGEAAGPSTSGSDDSNWWASINRKTGIRGPDPVPEDAPSKGPARDIIGDRMSRRLEDINKAERQRVWDAMRVAAAHRYTAGQMPAWFDPEWLQQEEAPMNAMDRMRGEQRRMAQEQQQQQQQLQDEALSSEQLAMEGGGGDDSGAGSGGWSGGGGGGGWWREDDPYWPLRDWGDHPMRWWTLAFAAVMAAGGLLTTVTTGYVEPVQAGLGAGALLALAGAAMSDARCVPGALGVKLAWAVCALIVLKEVTVGWQHKRTRRLAASTPRLELTGLAAAALCAGYMLTDMSALGEVALPPNPGAVFKSPDVAYRASVWQKWGYGQVQMRV</sequence>
<proteinExistence type="predicted"/>
<evidence type="ECO:0000256" key="1">
    <source>
        <dbReference type="SAM" id="MobiDB-lite"/>
    </source>
</evidence>
<evidence type="ECO:0000313" key="3">
    <source>
        <dbReference type="Proteomes" id="UP000650467"/>
    </source>
</evidence>